<proteinExistence type="inferred from homology"/>
<dbReference type="InterPro" id="IPR013825">
    <property type="entry name" value="Topo_IA_cen_sub2"/>
</dbReference>
<accession>A0A0W8E5Q3</accession>
<dbReference type="InterPro" id="IPR005738">
    <property type="entry name" value="TopoIII"/>
</dbReference>
<feature type="domain" description="Topo IA-type catalytic" evidence="10">
    <location>
        <begin position="170"/>
        <end position="643"/>
    </location>
</feature>
<evidence type="ECO:0000256" key="7">
    <source>
        <dbReference type="ARBA" id="ARBA00023125"/>
    </source>
</evidence>
<dbReference type="InterPro" id="IPR003602">
    <property type="entry name" value="Topo_IA_DNA-bd_dom"/>
</dbReference>
<keyword evidence="7" id="KW-0238">DNA-binding</keyword>
<comment type="catalytic activity">
    <reaction evidence="1">
        <text>ATP-independent breakage of single-stranded DNA, followed by passage and rejoining.</text>
        <dbReference type="EC" id="5.6.2.1"/>
    </reaction>
</comment>
<dbReference type="SMART" id="SM00493">
    <property type="entry name" value="TOPRIM"/>
    <property type="match status" value="1"/>
</dbReference>
<evidence type="ECO:0000256" key="5">
    <source>
        <dbReference type="ARBA" id="ARBA00022842"/>
    </source>
</evidence>
<dbReference type="GO" id="GO:0043597">
    <property type="term" value="C:cytoplasmic replication fork"/>
    <property type="evidence" value="ECO:0007669"/>
    <property type="project" value="TreeGrafter"/>
</dbReference>
<dbReference type="SUPFAM" id="SSF56712">
    <property type="entry name" value="Prokaryotic type I DNA topoisomerase"/>
    <property type="match status" value="1"/>
</dbReference>
<evidence type="ECO:0000256" key="4">
    <source>
        <dbReference type="ARBA" id="ARBA00022723"/>
    </source>
</evidence>
<dbReference type="PANTHER" id="PTHR11390">
    <property type="entry name" value="PROKARYOTIC DNA TOPOISOMERASE"/>
    <property type="match status" value="1"/>
</dbReference>
<comment type="similarity">
    <text evidence="2">Belongs to the type IA topoisomerase family.</text>
</comment>
<dbReference type="PRINTS" id="PR00417">
    <property type="entry name" value="PRTPISMRASEI"/>
</dbReference>
<dbReference type="InterPro" id="IPR013824">
    <property type="entry name" value="Topo_IA_cen_sub1"/>
</dbReference>
<keyword evidence="5" id="KW-0460">Magnesium</keyword>
<dbReference type="Gene3D" id="1.10.460.10">
    <property type="entry name" value="Topoisomerase I, domain 2"/>
    <property type="match status" value="1"/>
</dbReference>
<keyword evidence="6" id="KW-0799">Topoisomerase</keyword>
<dbReference type="PROSITE" id="PS52039">
    <property type="entry name" value="TOPO_IA_2"/>
    <property type="match status" value="1"/>
</dbReference>
<name>A0A0W8E5Q3_9ZZZZ</name>
<dbReference type="EC" id="5.6.2.1" evidence="3"/>
<dbReference type="Gene3D" id="1.10.290.10">
    <property type="entry name" value="Topoisomerase I, domain 4"/>
    <property type="match status" value="1"/>
</dbReference>
<dbReference type="Gene3D" id="2.70.20.10">
    <property type="entry name" value="Topoisomerase I, domain 3"/>
    <property type="match status" value="1"/>
</dbReference>
<dbReference type="NCBIfam" id="TIGR01056">
    <property type="entry name" value="topB"/>
    <property type="match status" value="1"/>
</dbReference>
<evidence type="ECO:0000256" key="2">
    <source>
        <dbReference type="ARBA" id="ARBA00009446"/>
    </source>
</evidence>
<evidence type="ECO:0000259" key="10">
    <source>
        <dbReference type="PROSITE" id="PS52039"/>
    </source>
</evidence>
<dbReference type="GO" id="GO:0006281">
    <property type="term" value="P:DNA repair"/>
    <property type="evidence" value="ECO:0007669"/>
    <property type="project" value="TreeGrafter"/>
</dbReference>
<dbReference type="GO" id="GO:0003677">
    <property type="term" value="F:DNA binding"/>
    <property type="evidence" value="ECO:0007669"/>
    <property type="project" value="UniProtKB-KW"/>
</dbReference>
<keyword evidence="8 11" id="KW-0413">Isomerase</keyword>
<dbReference type="PANTHER" id="PTHR11390:SF21">
    <property type="entry name" value="DNA TOPOISOMERASE 3-ALPHA"/>
    <property type="match status" value="1"/>
</dbReference>
<comment type="caution">
    <text evidence="11">The sequence shown here is derived from an EMBL/GenBank/DDBJ whole genome shotgun (WGS) entry which is preliminary data.</text>
</comment>
<dbReference type="GO" id="GO:0003917">
    <property type="term" value="F:DNA topoisomerase type I (single strand cut, ATP-independent) activity"/>
    <property type="evidence" value="ECO:0007669"/>
    <property type="project" value="UniProtKB-EC"/>
</dbReference>
<dbReference type="Pfam" id="PF01751">
    <property type="entry name" value="Toprim"/>
    <property type="match status" value="1"/>
</dbReference>
<dbReference type="GO" id="GO:0006265">
    <property type="term" value="P:DNA topological change"/>
    <property type="evidence" value="ECO:0007669"/>
    <property type="project" value="InterPro"/>
</dbReference>
<dbReference type="InterPro" id="IPR023406">
    <property type="entry name" value="Topo_IA_AS"/>
</dbReference>
<gene>
    <name evidence="11" type="ORF">ASZ90_018843</name>
</gene>
<feature type="region of interest" description="Disordered" evidence="9">
    <location>
        <begin position="263"/>
        <end position="282"/>
    </location>
</feature>
<dbReference type="NCBIfam" id="NF005829">
    <property type="entry name" value="PRK07726.1"/>
    <property type="match status" value="1"/>
</dbReference>
<evidence type="ECO:0000256" key="6">
    <source>
        <dbReference type="ARBA" id="ARBA00023029"/>
    </source>
</evidence>
<dbReference type="InterPro" id="IPR023405">
    <property type="entry name" value="Topo_IA_core_domain"/>
</dbReference>
<dbReference type="InterPro" id="IPR013826">
    <property type="entry name" value="Topo_IA_cen_sub3"/>
</dbReference>
<keyword evidence="4" id="KW-0479">Metal-binding</keyword>
<dbReference type="Gene3D" id="3.40.50.140">
    <property type="match status" value="1"/>
</dbReference>
<evidence type="ECO:0000313" key="11">
    <source>
        <dbReference type="EMBL" id="KUG03750.1"/>
    </source>
</evidence>
<dbReference type="InterPro" id="IPR034144">
    <property type="entry name" value="TOPRIM_TopoIII"/>
</dbReference>
<dbReference type="AlphaFoldDB" id="A0A0W8E5Q3"/>
<evidence type="ECO:0000256" key="9">
    <source>
        <dbReference type="SAM" id="MobiDB-lite"/>
    </source>
</evidence>
<dbReference type="InterPro" id="IPR003601">
    <property type="entry name" value="Topo_IA_2"/>
</dbReference>
<evidence type="ECO:0000256" key="1">
    <source>
        <dbReference type="ARBA" id="ARBA00000213"/>
    </source>
</evidence>
<dbReference type="Pfam" id="PF01131">
    <property type="entry name" value="Topoisom_bac"/>
    <property type="match status" value="1"/>
</dbReference>
<evidence type="ECO:0000256" key="3">
    <source>
        <dbReference type="ARBA" id="ARBA00012891"/>
    </source>
</evidence>
<dbReference type="PROSITE" id="PS00396">
    <property type="entry name" value="TOPO_IA_1"/>
    <property type="match status" value="1"/>
</dbReference>
<protein>
    <recommendedName>
        <fullName evidence="3">DNA topoisomerase</fullName>
        <ecNumber evidence="3">5.6.2.1</ecNumber>
    </recommendedName>
</protein>
<dbReference type="InterPro" id="IPR000380">
    <property type="entry name" value="Topo_IA"/>
</dbReference>
<organism evidence="11">
    <name type="scientific">hydrocarbon metagenome</name>
    <dbReference type="NCBI Taxonomy" id="938273"/>
    <lineage>
        <taxon>unclassified sequences</taxon>
        <taxon>metagenomes</taxon>
        <taxon>ecological metagenomes</taxon>
    </lineage>
</organism>
<dbReference type="InterPro" id="IPR006171">
    <property type="entry name" value="TOPRIM_dom"/>
</dbReference>
<dbReference type="EMBL" id="LNQE01001869">
    <property type="protein sequence ID" value="KUG03750.1"/>
    <property type="molecule type" value="Genomic_DNA"/>
</dbReference>
<dbReference type="CDD" id="cd00186">
    <property type="entry name" value="TOP1Ac"/>
    <property type="match status" value="1"/>
</dbReference>
<dbReference type="SMART" id="SM00437">
    <property type="entry name" value="TOP1Ac"/>
    <property type="match status" value="1"/>
</dbReference>
<dbReference type="GO" id="GO:0006310">
    <property type="term" value="P:DNA recombination"/>
    <property type="evidence" value="ECO:0007669"/>
    <property type="project" value="TreeGrafter"/>
</dbReference>
<dbReference type="GO" id="GO:0046872">
    <property type="term" value="F:metal ion binding"/>
    <property type="evidence" value="ECO:0007669"/>
    <property type="project" value="UniProtKB-KW"/>
</dbReference>
<dbReference type="InterPro" id="IPR013497">
    <property type="entry name" value="Topo_IA_cen"/>
</dbReference>
<evidence type="ECO:0000256" key="8">
    <source>
        <dbReference type="ARBA" id="ARBA00023235"/>
    </source>
</evidence>
<dbReference type="SMART" id="SM00436">
    <property type="entry name" value="TOP1Bc"/>
    <property type="match status" value="1"/>
</dbReference>
<sequence>MKVLLGAEVDILSKRLYITEKPSVAGSFASVLGIEISKSDKGRGYAENDRAIISWCYGHLVTMAYPDVYDPAYKSWRIEHLPIIPQEYKYEIINHTGTKKQYEVIRHLMHRDDVDMIYSCTDSGREGEYIFRLVYQESGINKPVKRVWISSHTEDAVRRGIDEARDISDYDSLSRAAYCRAKEDWLFGMNFSRIYTCQYGKDLAARLKEDKRSVIAIGRVMTCVLGLVVDRELEIRNFVPRVHYGITASFLSQGSSIEYKGKWAPQKKRGAEPTDEPGSEEKYLSQEEALEIIEKLNGHEATIKKVDVKTKKEPPPLLFNLAELQSEANKKYKLPVDKTLEIAQNLYEKKLISYPRTDSRVLSTDIIQEIPKILNGLYKNTVFKESVLRIKDFGKLSIGKSTKRFVDDSKVTDHYAIIPTYVTIDLSRLDSNSLNVYSMIAKRFLAIFYPAAEYSTVKVETDIKGEIFVSNSKTLKEPGWKEVYEVTPAKNEEEISTSPIHLLVKKNKCDTTSLDLEQKETKPPSRFSDAALILTMEKAGKYIEDEELREQIKTCGIGTSATRSGIIKKLTDIGYIKINPKTRIVSPQPKGEAIVELVRISARELLNPILTASWEKGLFMIQNNEITEEVFEAKLNNYITRTTEKVKRNKRAALRITK</sequence>
<dbReference type="CDD" id="cd03362">
    <property type="entry name" value="TOPRIM_TopoIA_TopoIII"/>
    <property type="match status" value="1"/>
</dbReference>
<reference evidence="11" key="1">
    <citation type="journal article" date="2015" name="Proc. Natl. Acad. Sci. U.S.A.">
        <title>Networks of energetic and metabolic interactions define dynamics in microbial communities.</title>
        <authorList>
            <person name="Embree M."/>
            <person name="Liu J.K."/>
            <person name="Al-Bassam M.M."/>
            <person name="Zengler K."/>
        </authorList>
    </citation>
    <scope>NUCLEOTIDE SEQUENCE</scope>
</reference>